<accession>A0AAE0W448</accession>
<dbReference type="AlphaFoldDB" id="A0AAE0W448"/>
<reference evidence="3" key="1">
    <citation type="journal article" date="2021" name="Genome Biol. Evol.">
        <title>A High-Quality Reference Genome for a Parasitic Bivalve with Doubly Uniparental Inheritance (Bivalvia: Unionida).</title>
        <authorList>
            <person name="Smith C.H."/>
        </authorList>
    </citation>
    <scope>NUCLEOTIDE SEQUENCE</scope>
    <source>
        <strain evidence="3">CHS0354</strain>
    </source>
</reference>
<evidence type="ECO:0000313" key="3">
    <source>
        <dbReference type="EMBL" id="KAK3600781.1"/>
    </source>
</evidence>
<feature type="transmembrane region" description="Helical" evidence="2">
    <location>
        <begin position="49"/>
        <end position="70"/>
    </location>
</feature>
<keyword evidence="2" id="KW-1133">Transmembrane helix</keyword>
<sequence length="90" mass="10155">MDGQETLSAPREAQQRPGWQNQLRADRAPQVLCPSRRCREPLEANLVSWRAAMLIPSLVSSLSMMAIFLVSSTSLRSSEMPVHMVRTFQL</sequence>
<proteinExistence type="predicted"/>
<name>A0AAE0W448_9BIVA</name>
<dbReference type="Proteomes" id="UP001195483">
    <property type="component" value="Unassembled WGS sequence"/>
</dbReference>
<evidence type="ECO:0000256" key="2">
    <source>
        <dbReference type="SAM" id="Phobius"/>
    </source>
</evidence>
<feature type="non-terminal residue" evidence="3">
    <location>
        <position position="90"/>
    </location>
</feature>
<evidence type="ECO:0000313" key="4">
    <source>
        <dbReference type="Proteomes" id="UP001195483"/>
    </source>
</evidence>
<comment type="caution">
    <text evidence="3">The sequence shown here is derived from an EMBL/GenBank/DDBJ whole genome shotgun (WGS) entry which is preliminary data.</text>
</comment>
<reference evidence="3" key="2">
    <citation type="journal article" date="2021" name="Genome Biol. Evol.">
        <title>Developing a high-quality reference genome for a parasitic bivalve with doubly uniparental inheritance (Bivalvia: Unionida).</title>
        <authorList>
            <person name="Smith C.H."/>
        </authorList>
    </citation>
    <scope>NUCLEOTIDE SEQUENCE</scope>
    <source>
        <strain evidence="3">CHS0354</strain>
        <tissue evidence="3">Mantle</tissue>
    </source>
</reference>
<keyword evidence="2" id="KW-0472">Membrane</keyword>
<dbReference type="EMBL" id="JAEAOA010000596">
    <property type="protein sequence ID" value="KAK3600781.1"/>
    <property type="molecule type" value="Genomic_DNA"/>
</dbReference>
<protein>
    <submittedName>
        <fullName evidence="3">Uncharacterized protein</fullName>
    </submittedName>
</protein>
<organism evidence="3 4">
    <name type="scientific">Potamilus streckersoni</name>
    <dbReference type="NCBI Taxonomy" id="2493646"/>
    <lineage>
        <taxon>Eukaryota</taxon>
        <taxon>Metazoa</taxon>
        <taxon>Spiralia</taxon>
        <taxon>Lophotrochozoa</taxon>
        <taxon>Mollusca</taxon>
        <taxon>Bivalvia</taxon>
        <taxon>Autobranchia</taxon>
        <taxon>Heteroconchia</taxon>
        <taxon>Palaeoheterodonta</taxon>
        <taxon>Unionida</taxon>
        <taxon>Unionoidea</taxon>
        <taxon>Unionidae</taxon>
        <taxon>Ambleminae</taxon>
        <taxon>Lampsilini</taxon>
        <taxon>Potamilus</taxon>
    </lineage>
</organism>
<evidence type="ECO:0000256" key="1">
    <source>
        <dbReference type="SAM" id="MobiDB-lite"/>
    </source>
</evidence>
<reference evidence="3" key="3">
    <citation type="submission" date="2023-05" db="EMBL/GenBank/DDBJ databases">
        <authorList>
            <person name="Smith C.H."/>
        </authorList>
    </citation>
    <scope>NUCLEOTIDE SEQUENCE</scope>
    <source>
        <strain evidence="3">CHS0354</strain>
        <tissue evidence="3">Mantle</tissue>
    </source>
</reference>
<gene>
    <name evidence="3" type="ORF">CHS0354_009211</name>
</gene>
<feature type="region of interest" description="Disordered" evidence="1">
    <location>
        <begin position="1"/>
        <end position="24"/>
    </location>
</feature>
<keyword evidence="2" id="KW-0812">Transmembrane</keyword>
<keyword evidence="4" id="KW-1185">Reference proteome</keyword>